<dbReference type="PANTHER" id="PTHR15431:SF9">
    <property type="entry name" value="CENTROSOMAL PROTEIN 43"/>
    <property type="match status" value="1"/>
</dbReference>
<feature type="compositionally biased region" description="Polar residues" evidence="3">
    <location>
        <begin position="8"/>
        <end position="17"/>
    </location>
</feature>
<evidence type="ECO:0000256" key="1">
    <source>
        <dbReference type="ARBA" id="ARBA00022490"/>
    </source>
</evidence>
<feature type="compositionally biased region" description="Acidic residues" evidence="3">
    <location>
        <begin position="336"/>
        <end position="345"/>
    </location>
</feature>
<feature type="compositionally biased region" description="Low complexity" evidence="3">
    <location>
        <begin position="275"/>
        <end position="289"/>
    </location>
</feature>
<gene>
    <name evidence="4" type="ORF">XAT740_LOCUS1196</name>
</gene>
<proteinExistence type="predicted"/>
<name>A0A813QF27_ADIRI</name>
<evidence type="ECO:0000256" key="2">
    <source>
        <dbReference type="ARBA" id="ARBA00023212"/>
    </source>
</evidence>
<accession>A0A813QF27</accession>
<sequence>MTDVMNIPTGTSNSDDLSEQRFSNESELRDLVCQSLENDGILTRIKAELRAAVFKTIEKATNPTSTNVRPTAYDGITGRICRALVLEWLEHSRLFYTEDVLKTETTGPNHPPPLTQAELLEQLHLKSTPSTPLLHVLIHQSQNPVKETVTTINALPDYIQQSIDRQFPNEKINDLNRLREHFRSLFSAAFDNTILDAFLTKHLPASSTSFSKHDYEEICLQWMQACAKALVRQTNPPKQVSALAFTQVMSPKNTVDESTQRITQAARSMSPAQESKSTSSASSSSSSSSTPPPDNARNNLFNFPLPTTIDKNKSTIKTIVDIIPPSLVNFDQESNNGEEDEEDDTSASFFSKRNATPAQLNSLKTIDHIVQGDITPRTRTTVQNSSNSGARNLPVEYDDESMSQSISHSIISSVDDITVDKVSDNAANIDFLEDF</sequence>
<feature type="region of interest" description="Disordered" evidence="3">
    <location>
        <begin position="252"/>
        <end position="307"/>
    </location>
</feature>
<reference evidence="4" key="1">
    <citation type="submission" date="2021-02" db="EMBL/GenBank/DDBJ databases">
        <authorList>
            <person name="Nowell W R."/>
        </authorList>
    </citation>
    <scope>NUCLEOTIDE SEQUENCE</scope>
</reference>
<evidence type="ECO:0000313" key="4">
    <source>
        <dbReference type="EMBL" id="CAF0766043.1"/>
    </source>
</evidence>
<feature type="region of interest" description="Disordered" evidence="3">
    <location>
        <begin position="1"/>
        <end position="21"/>
    </location>
</feature>
<organism evidence="4 5">
    <name type="scientific">Adineta ricciae</name>
    <name type="common">Rotifer</name>
    <dbReference type="NCBI Taxonomy" id="249248"/>
    <lineage>
        <taxon>Eukaryota</taxon>
        <taxon>Metazoa</taxon>
        <taxon>Spiralia</taxon>
        <taxon>Gnathifera</taxon>
        <taxon>Rotifera</taxon>
        <taxon>Eurotatoria</taxon>
        <taxon>Bdelloidea</taxon>
        <taxon>Adinetida</taxon>
        <taxon>Adinetidae</taxon>
        <taxon>Adineta</taxon>
    </lineage>
</organism>
<dbReference type="AlphaFoldDB" id="A0A813QF27"/>
<evidence type="ECO:0008006" key="6">
    <source>
        <dbReference type="Google" id="ProtNLM"/>
    </source>
</evidence>
<evidence type="ECO:0000313" key="5">
    <source>
        <dbReference type="Proteomes" id="UP000663828"/>
    </source>
</evidence>
<dbReference type="Proteomes" id="UP000663828">
    <property type="component" value="Unassembled WGS sequence"/>
</dbReference>
<keyword evidence="1" id="KW-0963">Cytoplasm</keyword>
<keyword evidence="2" id="KW-0206">Cytoskeleton</keyword>
<dbReference type="EMBL" id="CAJNOR010000035">
    <property type="protein sequence ID" value="CAF0766043.1"/>
    <property type="molecule type" value="Genomic_DNA"/>
</dbReference>
<protein>
    <recommendedName>
        <fullName evidence="6">LisH domain-containing protein</fullName>
    </recommendedName>
</protein>
<evidence type="ECO:0000256" key="3">
    <source>
        <dbReference type="SAM" id="MobiDB-lite"/>
    </source>
</evidence>
<feature type="compositionally biased region" description="Polar residues" evidence="3">
    <location>
        <begin position="260"/>
        <end position="274"/>
    </location>
</feature>
<dbReference type="PANTHER" id="PTHR15431">
    <property type="entry name" value="FGFR1 ONCOGENE PARTNER/LISH DOMAIN-CONTAINING PROTEIN"/>
    <property type="match status" value="1"/>
</dbReference>
<keyword evidence="5" id="KW-1185">Reference proteome</keyword>
<dbReference type="Gene3D" id="1.20.960.40">
    <property type="match status" value="1"/>
</dbReference>
<feature type="region of interest" description="Disordered" evidence="3">
    <location>
        <begin position="328"/>
        <end position="347"/>
    </location>
</feature>
<comment type="caution">
    <text evidence="4">The sequence shown here is derived from an EMBL/GenBank/DDBJ whole genome shotgun (WGS) entry which is preliminary data.</text>
</comment>